<sequence>MFCRKFSNLHIKNSPVSCYLKSSKREEKMISRILLAAAIVAGLSGAASAQTISIGTNPQGSLAYATGAAVSKVAIEEGDIRMRVVPQGGPNVVVPLVNNGELEFSIANGVAAAFAYTGQGEFSSPNENIRMVAVLFDLYSGFIVRNDSDIHTLQDLQGKRVASDFLTQQAVQTNAEATLNTVGMTYDDVQRVPVPDGVRGVEDLETGNVDATFFSLSSGRTKQADAALGGIRILPIEKSEDANAKIEAISPGAWVAEVKPGPNFPGITEPQGAYTTPFVILAGADVPDEVVYNLVKALHANKKALVAANGAFNGFDPAAMHTDIGVPFHPGAEQFYTEAGL</sequence>
<dbReference type="PANTHER" id="PTHR42941:SF1">
    <property type="entry name" value="SLL1037 PROTEIN"/>
    <property type="match status" value="1"/>
</dbReference>
<dbReference type="InterPro" id="IPR011852">
    <property type="entry name" value="TRAP_TAXI"/>
</dbReference>
<gene>
    <name evidence="1" type="ORF">N5A92_16550</name>
</gene>
<dbReference type="Gene3D" id="3.40.190.10">
    <property type="entry name" value="Periplasmic binding protein-like II"/>
    <property type="match status" value="2"/>
</dbReference>
<dbReference type="Pfam" id="PF16868">
    <property type="entry name" value="NMT1_3"/>
    <property type="match status" value="1"/>
</dbReference>
<dbReference type="SUPFAM" id="SSF53850">
    <property type="entry name" value="Periplasmic binding protein-like II"/>
    <property type="match status" value="1"/>
</dbReference>
<proteinExistence type="predicted"/>
<dbReference type="NCBIfam" id="TIGR02122">
    <property type="entry name" value="TRAP_TAXI"/>
    <property type="match status" value="1"/>
</dbReference>
<evidence type="ECO:0000313" key="1">
    <source>
        <dbReference type="EMBL" id="MCT7376644.1"/>
    </source>
</evidence>
<organism evidence="1 2">
    <name type="scientific">Chelativorans salis</name>
    <dbReference type="NCBI Taxonomy" id="2978478"/>
    <lineage>
        <taxon>Bacteria</taxon>
        <taxon>Pseudomonadati</taxon>
        <taxon>Pseudomonadota</taxon>
        <taxon>Alphaproteobacteria</taxon>
        <taxon>Hyphomicrobiales</taxon>
        <taxon>Phyllobacteriaceae</taxon>
        <taxon>Chelativorans</taxon>
    </lineage>
</organism>
<reference evidence="1 2" key="1">
    <citation type="submission" date="2022-09" db="EMBL/GenBank/DDBJ databases">
        <title>Chelativorans salina sp. nov., a novel slightly halophilic bacterium isolated from a saline lake sediment enrichment.</title>
        <authorList>
            <person name="Gao L."/>
            <person name="Fang B.-Z."/>
            <person name="Li W.-J."/>
        </authorList>
    </citation>
    <scope>NUCLEOTIDE SEQUENCE [LARGE SCALE GENOMIC DNA]</scope>
    <source>
        <strain evidence="1 2">EGI FJ00035</strain>
    </source>
</reference>
<dbReference type="Proteomes" id="UP001320831">
    <property type="component" value="Unassembled WGS sequence"/>
</dbReference>
<accession>A0ABT2LQC8</accession>
<comment type="caution">
    <text evidence="1">The sequence shown here is derived from an EMBL/GenBank/DDBJ whole genome shotgun (WGS) entry which is preliminary data.</text>
</comment>
<dbReference type="RefSeq" id="WP_260904760.1">
    <property type="nucleotide sequence ID" value="NZ_JAOCZP010000005.1"/>
</dbReference>
<dbReference type="EMBL" id="JAOCZP010000005">
    <property type="protein sequence ID" value="MCT7376644.1"/>
    <property type="molecule type" value="Genomic_DNA"/>
</dbReference>
<name>A0ABT2LQC8_9HYPH</name>
<keyword evidence="2" id="KW-1185">Reference proteome</keyword>
<evidence type="ECO:0000313" key="2">
    <source>
        <dbReference type="Proteomes" id="UP001320831"/>
    </source>
</evidence>
<protein>
    <submittedName>
        <fullName evidence="1">TAXI family TRAP transporter solute-binding subunit</fullName>
    </submittedName>
</protein>
<dbReference type="PANTHER" id="PTHR42941">
    <property type="entry name" value="SLL1037 PROTEIN"/>
    <property type="match status" value="1"/>
</dbReference>